<proteinExistence type="predicted"/>
<accession>A0ABV9N3D0</accession>
<dbReference type="EMBL" id="JBHSGP010000014">
    <property type="protein sequence ID" value="MFC4722787.1"/>
    <property type="molecule type" value="Genomic_DNA"/>
</dbReference>
<protein>
    <recommendedName>
        <fullName evidence="4">Positive regulator of sigma(E), RseC/MucC</fullName>
    </recommendedName>
</protein>
<keyword evidence="1" id="KW-1133">Transmembrane helix</keyword>
<feature type="transmembrane region" description="Helical" evidence="1">
    <location>
        <begin position="49"/>
        <end position="71"/>
    </location>
</feature>
<evidence type="ECO:0000256" key="1">
    <source>
        <dbReference type="SAM" id="Phobius"/>
    </source>
</evidence>
<evidence type="ECO:0008006" key="4">
    <source>
        <dbReference type="Google" id="ProtNLM"/>
    </source>
</evidence>
<evidence type="ECO:0000313" key="2">
    <source>
        <dbReference type="EMBL" id="MFC4722787.1"/>
    </source>
</evidence>
<name>A0ABV9N3D0_9FLAO</name>
<evidence type="ECO:0000313" key="3">
    <source>
        <dbReference type="Proteomes" id="UP001595953"/>
    </source>
</evidence>
<sequence length="119" mass="13388">MGYSTNANTRVEFAMQDGENKTLTCKNCGIKIEFIVDELYAKESKIAQIGAGLIFLIGTPIMLLFVSPIFSESRAHYVIYVVSGFLLIPVIVYGVIKKQDRDRVNSFNRSKLKGRIHNI</sequence>
<reference evidence="3" key="1">
    <citation type="journal article" date="2019" name="Int. J. Syst. Evol. Microbiol.">
        <title>The Global Catalogue of Microorganisms (GCM) 10K type strain sequencing project: providing services to taxonomists for standard genome sequencing and annotation.</title>
        <authorList>
            <consortium name="The Broad Institute Genomics Platform"/>
            <consortium name="The Broad Institute Genome Sequencing Center for Infectious Disease"/>
            <person name="Wu L."/>
            <person name="Ma J."/>
        </authorList>
    </citation>
    <scope>NUCLEOTIDE SEQUENCE [LARGE SCALE GENOMIC DNA]</scope>
    <source>
        <strain evidence="3">CCUG 63682</strain>
    </source>
</reference>
<dbReference type="RefSeq" id="WP_387963593.1">
    <property type="nucleotide sequence ID" value="NZ_JBHSGP010000014.1"/>
</dbReference>
<keyword evidence="1" id="KW-0812">Transmembrane</keyword>
<gene>
    <name evidence="2" type="ORF">ACFO5O_10670</name>
</gene>
<comment type="caution">
    <text evidence="2">The sequence shown here is derived from an EMBL/GenBank/DDBJ whole genome shotgun (WGS) entry which is preliminary data.</text>
</comment>
<feature type="transmembrane region" description="Helical" evidence="1">
    <location>
        <begin position="77"/>
        <end position="96"/>
    </location>
</feature>
<dbReference type="Proteomes" id="UP001595953">
    <property type="component" value="Unassembled WGS sequence"/>
</dbReference>
<organism evidence="2 3">
    <name type="scientific">Geojedonia litorea</name>
    <dbReference type="NCBI Taxonomy" id="1268269"/>
    <lineage>
        <taxon>Bacteria</taxon>
        <taxon>Pseudomonadati</taxon>
        <taxon>Bacteroidota</taxon>
        <taxon>Flavobacteriia</taxon>
        <taxon>Flavobacteriales</taxon>
        <taxon>Flavobacteriaceae</taxon>
        <taxon>Geojedonia</taxon>
    </lineage>
</organism>
<keyword evidence="3" id="KW-1185">Reference proteome</keyword>
<keyword evidence="1" id="KW-0472">Membrane</keyword>